<accession>A0ABW9IFK5</accession>
<reference evidence="1 2" key="1">
    <citation type="submission" date="2024-12" db="EMBL/GenBank/DDBJ databases">
        <title>Forecasting of Potato common scab and diversities of Pathogenic streptomyces spp. in china.</title>
        <authorList>
            <person name="Handique U."/>
            <person name="Wu J."/>
        </authorList>
    </citation>
    <scope>NUCLEOTIDE SEQUENCE [LARGE SCALE GENOMIC DNA]</scope>
    <source>
        <strain evidence="1 2">ZRIMU1585</strain>
    </source>
</reference>
<name>A0ABW9IFK5_STRGJ</name>
<gene>
    <name evidence="1" type="ORF">ACKI1S_10680</name>
</gene>
<protein>
    <submittedName>
        <fullName evidence="1">Uncharacterized protein</fullName>
    </submittedName>
</protein>
<evidence type="ECO:0000313" key="1">
    <source>
        <dbReference type="EMBL" id="MFM9646604.1"/>
    </source>
</evidence>
<organism evidence="1 2">
    <name type="scientific">Streptomyces galilaeus</name>
    <dbReference type="NCBI Taxonomy" id="33899"/>
    <lineage>
        <taxon>Bacteria</taxon>
        <taxon>Bacillati</taxon>
        <taxon>Actinomycetota</taxon>
        <taxon>Actinomycetes</taxon>
        <taxon>Kitasatosporales</taxon>
        <taxon>Streptomycetaceae</taxon>
        <taxon>Streptomyces</taxon>
    </lineage>
</organism>
<dbReference type="Proteomes" id="UP001631993">
    <property type="component" value="Unassembled WGS sequence"/>
</dbReference>
<evidence type="ECO:0000313" key="2">
    <source>
        <dbReference type="Proteomes" id="UP001631993"/>
    </source>
</evidence>
<proteinExistence type="predicted"/>
<keyword evidence="2" id="KW-1185">Reference proteome</keyword>
<dbReference type="RefSeq" id="WP_369279674.1">
    <property type="nucleotide sequence ID" value="NZ_JBJVMW010000053.1"/>
</dbReference>
<dbReference type="EMBL" id="JBJVNE010000005">
    <property type="protein sequence ID" value="MFM9646604.1"/>
    <property type="molecule type" value="Genomic_DNA"/>
</dbReference>
<comment type="caution">
    <text evidence="1">The sequence shown here is derived from an EMBL/GenBank/DDBJ whole genome shotgun (WGS) entry which is preliminary data.</text>
</comment>
<sequence>MFLVYKPEGSAEPQRWRYNPRKLMSAERENIERLTGRNWTQFTKEVVEGSSVCRRALLFTFLKRDHTGTGGPRFDDVDFAWDELSLEYSKGELRKIREAAEEGATAEQRPMILARLDEQIAEAQEDPEDEGKAQLPVAE</sequence>